<dbReference type="RefSeq" id="WP_304385980.1">
    <property type="nucleotide sequence ID" value="NZ_JAUPBL010000100.1"/>
</dbReference>
<evidence type="ECO:0000313" key="1">
    <source>
        <dbReference type="EMBL" id="MDO7020813.1"/>
    </source>
</evidence>
<sequence>MKKDLKIIIIFLFFMYLPLFPEEYVIRYLGELEELRASIQNGNTYLGDTIVIAEDLDFENRYFPGLGDDENIFEGTIEGRGKTFFNYNSDYPFVYILGKNGSIKNLLIDNGKIEGDNSAAFVYLNKGTISSCLNGAYVYGKKNAAGICVFNEGIITSCYNTQDIKSEADNLDPNIGGIVAFNDGGYVELSVNAGDLYGYCTVGGIAGYSENGSINKCYNAGKIDGGVAAGIVGMAKKTKIMNTYNIGNISLTIDDSGAGGIFGSAVNSDVSYSFNLGKIEYTVNSYAGSIGAYMENTTFDECLHLSGTVGIGNEYVNPGDYSLGNIIGNAMLKGLSGVKAISKKKFSNPDTFSKWGIGSIWEFNGKWYPSLVDVVN</sequence>
<dbReference type="EMBL" id="JAUPBM010000105">
    <property type="protein sequence ID" value="MDO7020813.1"/>
    <property type="molecule type" value="Genomic_DNA"/>
</dbReference>
<dbReference type="Proteomes" id="UP001175147">
    <property type="component" value="Unassembled WGS sequence"/>
</dbReference>
<evidence type="ECO:0008006" key="3">
    <source>
        <dbReference type="Google" id="ProtNLM"/>
    </source>
</evidence>
<organism evidence="1 2">
    <name type="scientific">Brachyspira innocens</name>
    <dbReference type="NCBI Taxonomy" id="13264"/>
    <lineage>
        <taxon>Bacteria</taxon>
        <taxon>Pseudomonadati</taxon>
        <taxon>Spirochaetota</taxon>
        <taxon>Spirochaetia</taxon>
        <taxon>Brachyspirales</taxon>
        <taxon>Brachyspiraceae</taxon>
        <taxon>Brachyspira</taxon>
    </lineage>
</organism>
<gene>
    <name evidence="1" type="ORF">Q5M86_08510</name>
</gene>
<keyword evidence="2" id="KW-1185">Reference proteome</keyword>
<protein>
    <recommendedName>
        <fullName evidence="3">GLUG domain-containing protein</fullName>
    </recommendedName>
</protein>
<evidence type="ECO:0000313" key="2">
    <source>
        <dbReference type="Proteomes" id="UP001175147"/>
    </source>
</evidence>
<name>A0ABT8YY61_9SPIR</name>
<reference evidence="1" key="1">
    <citation type="submission" date="2023-07" db="EMBL/GenBank/DDBJ databases">
        <title>Mucosal microbiota of week-old chicken and adult hens.</title>
        <authorList>
            <person name="Volf J."/>
            <person name="Karasova D."/>
            <person name="Crhanova M."/>
            <person name="Faldynova M."/>
            <person name="Prikrylova H."/>
            <person name="Zeman M."/>
            <person name="Babak V."/>
            <person name="Rajova J."/>
            <person name="Rychlik I."/>
        </authorList>
    </citation>
    <scope>NUCLEOTIDE SEQUENCE</scope>
    <source>
        <strain evidence="1">ET902</strain>
    </source>
</reference>
<dbReference type="Gene3D" id="2.160.20.110">
    <property type="match status" value="1"/>
</dbReference>
<proteinExistence type="predicted"/>
<comment type="caution">
    <text evidence="1">The sequence shown here is derived from an EMBL/GenBank/DDBJ whole genome shotgun (WGS) entry which is preliminary data.</text>
</comment>
<accession>A0ABT8YY61</accession>